<sequence>MAPNFQFIPQPVFLKILTTKITGNRIAGKANCLKHSAKVFGFLDSEKSMSYNKCTAEIMGFADYP</sequence>
<dbReference type="HOGENOM" id="CLU_2841671_0_0_4"/>
<gene>
    <name evidence="1" type="ORF">Cenrod_2250</name>
</gene>
<protein>
    <submittedName>
        <fullName evidence="1">Uncharacterized protein</fullName>
    </submittedName>
</protein>
<evidence type="ECO:0000313" key="2">
    <source>
        <dbReference type="Proteomes" id="UP000017184"/>
    </source>
</evidence>
<evidence type="ECO:0000313" key="1">
    <source>
        <dbReference type="EMBL" id="AGX88315.1"/>
    </source>
</evidence>
<name>U5NAG9_9BURK</name>
<proteinExistence type="predicted"/>
<accession>U5NAG9</accession>
<organism evidence="1 2">
    <name type="scientific">Candidatus Symbiobacter mobilis CR</name>
    <dbReference type="NCBI Taxonomy" id="946483"/>
    <lineage>
        <taxon>Bacteria</taxon>
        <taxon>Pseudomonadati</taxon>
        <taxon>Pseudomonadota</taxon>
        <taxon>Betaproteobacteria</taxon>
        <taxon>Burkholderiales</taxon>
        <taxon>Comamonadaceae</taxon>
    </lineage>
</organism>
<dbReference type="KEGG" id="cbx:Cenrod_2250"/>
<dbReference type="EMBL" id="CP004885">
    <property type="protein sequence ID" value="AGX88315.1"/>
    <property type="molecule type" value="Genomic_DNA"/>
</dbReference>
<reference evidence="1 2" key="1">
    <citation type="journal article" date="2013" name="Genome Biol.">
        <title>Genomic analysis reveals key aspects of prokaryotic symbiosis in the phototrophic consortium "Chlorochromatium aggregatum".</title>
        <authorList>
            <person name="Liu Z."/>
            <person name="Muller J."/>
            <person name="Li T."/>
            <person name="Alvey R.M."/>
            <person name="Vogl K."/>
            <person name="Frigaard N.U."/>
            <person name="Rockwell N.C."/>
            <person name="Boyd E.S."/>
            <person name="Tomsho L.P."/>
            <person name="Schuster S.C."/>
            <person name="Henke P."/>
            <person name="Rohde M."/>
            <person name="Overmann J."/>
            <person name="Bryant D.A."/>
        </authorList>
    </citation>
    <scope>NUCLEOTIDE SEQUENCE [LARGE SCALE GENOMIC DNA]</scope>
    <source>
        <strain evidence="1">CR</strain>
    </source>
</reference>
<keyword evidence="2" id="KW-1185">Reference proteome</keyword>
<dbReference type="Proteomes" id="UP000017184">
    <property type="component" value="Chromosome"/>
</dbReference>
<dbReference type="AlphaFoldDB" id="U5NAG9"/>